<dbReference type="AlphaFoldDB" id="A0AAV5V1I8"/>
<proteinExistence type="predicted"/>
<feature type="non-terminal residue" evidence="4">
    <location>
        <position position="427"/>
    </location>
</feature>
<feature type="domain" description="Laminin G" evidence="3">
    <location>
        <begin position="75"/>
        <end position="253"/>
    </location>
</feature>
<dbReference type="InterPro" id="IPR000742">
    <property type="entry name" value="EGF"/>
</dbReference>
<keyword evidence="5" id="KW-1185">Reference proteome</keyword>
<dbReference type="CDD" id="cd00110">
    <property type="entry name" value="LamG"/>
    <property type="match status" value="2"/>
</dbReference>
<keyword evidence="1" id="KW-1015">Disulfide bond</keyword>
<dbReference type="Proteomes" id="UP001432322">
    <property type="component" value="Unassembled WGS sequence"/>
</dbReference>
<dbReference type="Gene3D" id="2.60.120.200">
    <property type="match status" value="2"/>
</dbReference>
<feature type="domain" description="Laminin G" evidence="3">
    <location>
        <begin position="270"/>
        <end position="424"/>
    </location>
</feature>
<evidence type="ECO:0000259" key="3">
    <source>
        <dbReference type="PROSITE" id="PS50025"/>
    </source>
</evidence>
<dbReference type="InterPro" id="IPR050372">
    <property type="entry name" value="Neurexin-related_CASP"/>
</dbReference>
<comment type="caution">
    <text evidence="4">The sequence shown here is derived from an EMBL/GenBank/DDBJ whole genome shotgun (WGS) entry which is preliminary data.</text>
</comment>
<gene>
    <name evidence="4" type="ORF">PFISCL1PPCAC_3989</name>
</gene>
<dbReference type="PANTHER" id="PTHR15036:SF67">
    <property type="entry name" value="LAMININ SUBUNIT ALPHA-LIKE PROTEIN"/>
    <property type="match status" value="1"/>
</dbReference>
<comment type="caution">
    <text evidence="2">Lacks conserved residue(s) required for the propagation of feature annotation.</text>
</comment>
<dbReference type="EMBL" id="BTSY01000002">
    <property type="protein sequence ID" value="GMT12692.1"/>
    <property type="molecule type" value="Genomic_DNA"/>
</dbReference>
<organism evidence="4 5">
    <name type="scientific">Pristionchus fissidentatus</name>
    <dbReference type="NCBI Taxonomy" id="1538716"/>
    <lineage>
        <taxon>Eukaryota</taxon>
        <taxon>Metazoa</taxon>
        <taxon>Ecdysozoa</taxon>
        <taxon>Nematoda</taxon>
        <taxon>Chromadorea</taxon>
        <taxon>Rhabditida</taxon>
        <taxon>Rhabditina</taxon>
        <taxon>Diplogasteromorpha</taxon>
        <taxon>Diplogasteroidea</taxon>
        <taxon>Neodiplogasteridae</taxon>
        <taxon>Pristionchus</taxon>
    </lineage>
</organism>
<dbReference type="Pfam" id="PF02210">
    <property type="entry name" value="Laminin_G_2"/>
    <property type="match status" value="2"/>
</dbReference>
<protein>
    <recommendedName>
        <fullName evidence="3">Laminin G domain-containing protein</fullName>
    </recommendedName>
</protein>
<dbReference type="SUPFAM" id="SSF49899">
    <property type="entry name" value="Concanavalin A-like lectins/glucanases"/>
    <property type="match status" value="2"/>
</dbReference>
<dbReference type="InterPro" id="IPR013320">
    <property type="entry name" value="ConA-like_dom_sf"/>
</dbReference>
<evidence type="ECO:0000313" key="5">
    <source>
        <dbReference type="Proteomes" id="UP001432322"/>
    </source>
</evidence>
<reference evidence="4" key="1">
    <citation type="submission" date="2023-10" db="EMBL/GenBank/DDBJ databases">
        <title>Genome assembly of Pristionchus species.</title>
        <authorList>
            <person name="Yoshida K."/>
            <person name="Sommer R.J."/>
        </authorList>
    </citation>
    <scope>NUCLEOTIDE SEQUENCE</scope>
    <source>
        <strain evidence="4">RS5133</strain>
    </source>
</reference>
<evidence type="ECO:0000256" key="2">
    <source>
        <dbReference type="PROSITE-ProRule" id="PRU00122"/>
    </source>
</evidence>
<evidence type="ECO:0000256" key="1">
    <source>
        <dbReference type="ARBA" id="ARBA00023157"/>
    </source>
</evidence>
<sequence length="427" mass="46936">MVLILLLPTLVLAILPYDYYGLLFGKIGHGMVRRIEYTHKMDKAVDTMASTTTTVKATTIKLGTTTKTVLLLPLNVSVEFNGGLFLEQPSPIEIVQYFDLDIQFKPRRSKGLLFHWEDGAHRLSVFLLDGFVEVEMSLGGDDKLLKSPTIVSLNAWHSVQVYRSGKGLLMKVDKQRFMDTEVDSTDKRIIKAGKTFIGGSNIKLPAKIQAVGNFVGCIQKMRINSELLSLTHTPSRTADAGSTMTIPLSLPLCSSDPCSTAKCSPHDCVATEDLAKHSCICPFPSFGDICGSTFSMADGAMRLTGNGLMQIKDQAVMNQLNLGSGEVQLTHSRPIPEGKWTTLDVTRTKRSIRITVDNEHPVSAEAPAGSEQLNVYDSLFIGGRESRIHLRDDGFNGCIEWIKIDDSVITSPRQVQHSVNVEPCHSL</sequence>
<dbReference type="PROSITE" id="PS50025">
    <property type="entry name" value="LAM_G_DOMAIN"/>
    <property type="match status" value="2"/>
</dbReference>
<dbReference type="PROSITE" id="PS00022">
    <property type="entry name" value="EGF_1"/>
    <property type="match status" value="1"/>
</dbReference>
<accession>A0AAV5V1I8</accession>
<name>A0AAV5V1I8_9BILA</name>
<dbReference type="PANTHER" id="PTHR15036">
    <property type="entry name" value="PIKACHURIN-LIKE PROTEIN"/>
    <property type="match status" value="1"/>
</dbReference>
<dbReference type="SMART" id="SM00282">
    <property type="entry name" value="LamG"/>
    <property type="match status" value="2"/>
</dbReference>
<evidence type="ECO:0000313" key="4">
    <source>
        <dbReference type="EMBL" id="GMT12692.1"/>
    </source>
</evidence>
<dbReference type="InterPro" id="IPR001791">
    <property type="entry name" value="Laminin_G"/>
</dbReference>